<accession>A0AAN6TF10</accession>
<evidence type="ECO:0000313" key="2">
    <source>
        <dbReference type="EMBL" id="KAK4113264.1"/>
    </source>
</evidence>
<dbReference type="PANTHER" id="PTHR10622">
    <property type="entry name" value="HET DOMAIN-CONTAINING PROTEIN"/>
    <property type="match status" value="1"/>
</dbReference>
<dbReference type="RefSeq" id="XP_064670834.1">
    <property type="nucleotide sequence ID" value="XM_064816775.1"/>
</dbReference>
<proteinExistence type="predicted"/>
<dbReference type="PANTHER" id="PTHR10622:SF10">
    <property type="entry name" value="HET DOMAIN-CONTAINING PROTEIN"/>
    <property type="match status" value="1"/>
</dbReference>
<comment type="caution">
    <text evidence="2">The sequence shown here is derived from an EMBL/GenBank/DDBJ whole genome shotgun (WGS) entry which is preliminary data.</text>
</comment>
<dbReference type="EMBL" id="MU853340">
    <property type="protein sequence ID" value="KAK4113264.1"/>
    <property type="molecule type" value="Genomic_DNA"/>
</dbReference>
<dbReference type="GeneID" id="89940900"/>
<gene>
    <name evidence="2" type="ORF">N656DRAFT_789283</name>
</gene>
<dbReference type="Pfam" id="PF06985">
    <property type="entry name" value="HET"/>
    <property type="match status" value="1"/>
</dbReference>
<reference evidence="2" key="1">
    <citation type="journal article" date="2023" name="Mol. Phylogenet. Evol.">
        <title>Genome-scale phylogeny and comparative genomics of the fungal order Sordariales.</title>
        <authorList>
            <person name="Hensen N."/>
            <person name="Bonometti L."/>
            <person name="Westerberg I."/>
            <person name="Brannstrom I.O."/>
            <person name="Guillou S."/>
            <person name="Cros-Aarteil S."/>
            <person name="Calhoun S."/>
            <person name="Haridas S."/>
            <person name="Kuo A."/>
            <person name="Mondo S."/>
            <person name="Pangilinan J."/>
            <person name="Riley R."/>
            <person name="LaButti K."/>
            <person name="Andreopoulos B."/>
            <person name="Lipzen A."/>
            <person name="Chen C."/>
            <person name="Yan M."/>
            <person name="Daum C."/>
            <person name="Ng V."/>
            <person name="Clum A."/>
            <person name="Steindorff A."/>
            <person name="Ohm R.A."/>
            <person name="Martin F."/>
            <person name="Silar P."/>
            <person name="Natvig D.O."/>
            <person name="Lalanne C."/>
            <person name="Gautier V."/>
            <person name="Ament-Velasquez S.L."/>
            <person name="Kruys A."/>
            <person name="Hutchinson M.I."/>
            <person name="Powell A.J."/>
            <person name="Barry K."/>
            <person name="Miller A.N."/>
            <person name="Grigoriev I.V."/>
            <person name="Debuchy R."/>
            <person name="Gladieux P."/>
            <person name="Hiltunen Thoren M."/>
            <person name="Johannesson H."/>
        </authorList>
    </citation>
    <scope>NUCLEOTIDE SEQUENCE</scope>
    <source>
        <strain evidence="2">CBS 508.74</strain>
    </source>
</reference>
<dbReference type="AlphaFoldDB" id="A0AAN6TF10"/>
<evidence type="ECO:0000313" key="3">
    <source>
        <dbReference type="Proteomes" id="UP001302812"/>
    </source>
</evidence>
<keyword evidence="3" id="KW-1185">Reference proteome</keyword>
<protein>
    <recommendedName>
        <fullName evidence="1">Heterokaryon incompatibility domain-containing protein</fullName>
    </recommendedName>
</protein>
<name>A0AAN6TF10_9PEZI</name>
<sequence>MRLINTTTFQLEEFFDSMSPKYAILSHTWEKEEVLFSDMADIPRAQSKIGFAKFQGACALAASKGFKHIWIDTCCIDKSSSAELSEAINSMYMWYTLSDVCFAYLCDVAQPSDLSRSRWFTRGWTLKELIAPRRVEVYSGTWEYLGEKRDLKLISRVSSSSLVDECVLAGVVKPQDVSVARRMKEDEAYCLMGLFDVNMPLLYGEGGKSFIRLQQEITKITNDQSILA</sequence>
<organism evidence="2 3">
    <name type="scientific">Canariomyces notabilis</name>
    <dbReference type="NCBI Taxonomy" id="2074819"/>
    <lineage>
        <taxon>Eukaryota</taxon>
        <taxon>Fungi</taxon>
        <taxon>Dikarya</taxon>
        <taxon>Ascomycota</taxon>
        <taxon>Pezizomycotina</taxon>
        <taxon>Sordariomycetes</taxon>
        <taxon>Sordariomycetidae</taxon>
        <taxon>Sordariales</taxon>
        <taxon>Chaetomiaceae</taxon>
        <taxon>Canariomyces</taxon>
    </lineage>
</organism>
<evidence type="ECO:0000259" key="1">
    <source>
        <dbReference type="Pfam" id="PF06985"/>
    </source>
</evidence>
<dbReference type="InterPro" id="IPR010730">
    <property type="entry name" value="HET"/>
</dbReference>
<feature type="domain" description="Heterokaryon incompatibility" evidence="1">
    <location>
        <begin position="22"/>
        <end position="106"/>
    </location>
</feature>
<reference evidence="2" key="2">
    <citation type="submission" date="2023-05" db="EMBL/GenBank/DDBJ databases">
        <authorList>
            <consortium name="Lawrence Berkeley National Laboratory"/>
            <person name="Steindorff A."/>
            <person name="Hensen N."/>
            <person name="Bonometti L."/>
            <person name="Westerberg I."/>
            <person name="Brannstrom I.O."/>
            <person name="Guillou S."/>
            <person name="Cros-Aarteil S."/>
            <person name="Calhoun S."/>
            <person name="Haridas S."/>
            <person name="Kuo A."/>
            <person name="Mondo S."/>
            <person name="Pangilinan J."/>
            <person name="Riley R."/>
            <person name="Labutti K."/>
            <person name="Andreopoulos B."/>
            <person name="Lipzen A."/>
            <person name="Chen C."/>
            <person name="Yanf M."/>
            <person name="Daum C."/>
            <person name="Ng V."/>
            <person name="Clum A."/>
            <person name="Ohm R."/>
            <person name="Martin F."/>
            <person name="Silar P."/>
            <person name="Natvig D."/>
            <person name="Lalanne C."/>
            <person name="Gautier V."/>
            <person name="Ament-Velasquez S.L."/>
            <person name="Kruys A."/>
            <person name="Hutchinson M.I."/>
            <person name="Powell A.J."/>
            <person name="Barry K."/>
            <person name="Miller A.N."/>
            <person name="Grigoriev I.V."/>
            <person name="Debuchy R."/>
            <person name="Gladieux P."/>
            <person name="Thoren M.H."/>
            <person name="Johannesson H."/>
        </authorList>
    </citation>
    <scope>NUCLEOTIDE SEQUENCE</scope>
    <source>
        <strain evidence="2">CBS 508.74</strain>
    </source>
</reference>
<dbReference type="Proteomes" id="UP001302812">
    <property type="component" value="Unassembled WGS sequence"/>
</dbReference>